<evidence type="ECO:0000256" key="1">
    <source>
        <dbReference type="ARBA" id="ARBA00022741"/>
    </source>
</evidence>
<dbReference type="PROSITE" id="PS51194">
    <property type="entry name" value="HELICASE_CTER"/>
    <property type="match status" value="1"/>
</dbReference>
<dbReference type="InterPro" id="IPR014001">
    <property type="entry name" value="Helicase_ATP-bd"/>
</dbReference>
<keyword evidence="2" id="KW-0067">ATP-binding</keyword>
<evidence type="ECO:0000256" key="2">
    <source>
        <dbReference type="ARBA" id="ARBA00022840"/>
    </source>
</evidence>
<dbReference type="NCBIfam" id="TIGR03817">
    <property type="entry name" value="DECH_helic"/>
    <property type="match status" value="1"/>
</dbReference>
<dbReference type="GO" id="GO:0006289">
    <property type="term" value="P:nucleotide-excision repair"/>
    <property type="evidence" value="ECO:0007669"/>
    <property type="project" value="TreeGrafter"/>
</dbReference>
<feature type="domain" description="Helicase ATP-binding" evidence="4">
    <location>
        <begin position="65"/>
        <end position="242"/>
    </location>
</feature>
<dbReference type="InterPro" id="IPR027417">
    <property type="entry name" value="P-loop_NTPase"/>
</dbReference>
<protein>
    <submittedName>
        <fullName evidence="6">DEAD/DEAH box helicase domain-containing protein</fullName>
    </submittedName>
</protein>
<evidence type="ECO:0000313" key="7">
    <source>
        <dbReference type="Proteomes" id="UP000198362"/>
    </source>
</evidence>
<feature type="non-terminal residue" evidence="6">
    <location>
        <position position="821"/>
    </location>
</feature>
<dbReference type="RefSeq" id="WP_089252510.1">
    <property type="nucleotide sequence ID" value="NZ_FZPH01000010.1"/>
</dbReference>
<keyword evidence="1" id="KW-0547">Nucleotide-binding</keyword>
<proteinExistence type="predicted"/>
<keyword evidence="6" id="KW-0347">Helicase</keyword>
<organism evidence="6 7">
    <name type="scientific">Asanoa hainanensis</name>
    <dbReference type="NCBI Taxonomy" id="560556"/>
    <lineage>
        <taxon>Bacteria</taxon>
        <taxon>Bacillati</taxon>
        <taxon>Actinomycetota</taxon>
        <taxon>Actinomycetes</taxon>
        <taxon>Micromonosporales</taxon>
        <taxon>Micromonosporaceae</taxon>
        <taxon>Asanoa</taxon>
    </lineage>
</organism>
<dbReference type="GO" id="GO:0005524">
    <property type="term" value="F:ATP binding"/>
    <property type="evidence" value="ECO:0007669"/>
    <property type="project" value="UniProtKB-KW"/>
</dbReference>
<dbReference type="Pfam" id="PF22982">
    <property type="entry name" value="WHD_HRQ1"/>
    <property type="match status" value="1"/>
</dbReference>
<dbReference type="Pfam" id="PF00271">
    <property type="entry name" value="Helicase_C"/>
    <property type="match status" value="1"/>
</dbReference>
<dbReference type="PANTHER" id="PTHR47957">
    <property type="entry name" value="ATP-DEPENDENT HELICASE HRQ1"/>
    <property type="match status" value="1"/>
</dbReference>
<name>A0A239NR95_9ACTN</name>
<gene>
    <name evidence="6" type="ORF">SAMN05421812_110127</name>
</gene>
<dbReference type="CDD" id="cd18797">
    <property type="entry name" value="SF2_C_Hrq"/>
    <property type="match status" value="1"/>
</dbReference>
<dbReference type="GO" id="GO:0003676">
    <property type="term" value="F:nucleic acid binding"/>
    <property type="evidence" value="ECO:0007669"/>
    <property type="project" value="InterPro"/>
</dbReference>
<evidence type="ECO:0000259" key="4">
    <source>
        <dbReference type="PROSITE" id="PS51192"/>
    </source>
</evidence>
<dbReference type="SMART" id="SM00490">
    <property type="entry name" value="HELICc"/>
    <property type="match status" value="1"/>
</dbReference>
<evidence type="ECO:0000259" key="5">
    <source>
        <dbReference type="PROSITE" id="PS51194"/>
    </source>
</evidence>
<dbReference type="InterPro" id="IPR001650">
    <property type="entry name" value="Helicase_C-like"/>
</dbReference>
<dbReference type="PANTHER" id="PTHR47957:SF3">
    <property type="entry name" value="ATP-DEPENDENT HELICASE HRQ1"/>
    <property type="match status" value="1"/>
</dbReference>
<dbReference type="AlphaFoldDB" id="A0A239NR95"/>
<dbReference type="InterPro" id="IPR022307">
    <property type="entry name" value="Helicase_put_actinobac"/>
</dbReference>
<dbReference type="InterPro" id="IPR018973">
    <property type="entry name" value="MZB"/>
</dbReference>
<keyword evidence="6" id="KW-0378">Hydrolase</keyword>
<dbReference type="OrthoDB" id="143059at2"/>
<sequence length="821" mass="85857">MTTTVGGPAALLAGLLSRPPVTHVEEVAARAGDPVPWPSWVPPSVVSAYASRGVSAPWRHQAAAASLAFEGRHVVVATGTASGKSLAYQLPSLSRLVLDPRATALYLAPTKALAADQLRSVAALSVDDVRPASYDGDTPRAEREWIRQHSRFVLTNPDMLHRSILPGHAAWGTFLRRLSFVVVDECHTYRGVFGSHVAHVLRRLRRAAARYGRTPVFVLASATAGDPETAAARLTGLRVEAVTEDASPRGGVTFALWEPPLEPSATSATPVRRSAVRETASLLTDAVTAGVRTVAFVRSRRGAETVATVARRSLEEVSPALAGRVAAYRAGYLREERRSLEEGLLSGSLLGLASTNALELGVDLVGLDAVLICGYPGTRASLWQQAGRAGRAGDDALAVLVARDDPLDTYLVHHPEALFGQAVEATVLDPSNPYVLGPQLCCAAAEGPLTQADLSLFGPAALPVLEELVAAGLLRRRPSGWYWRPYKRPDVDLRGSGGQPICIVESSTGRLLGMTDAASSHFMLHEGAVYVHQGASYVVDSLDFEDGCALVHADEPDYSTHARDVTTLSVAGVGSSVTAGPVAMHLGEVDVTSQVVSYQRRRHGSGEVIDTRPLDLPARELRTVAVWFTVSPDALPSVAQADIPGALHAAEHAAIGLLPLVATCDRWDIGGISTANHPDTGLPTVFVYDGHPGGAGFAERAFAAASSWLRATRDVIAECGCEAGCPSCVQSPKCGNGNNPLAKAEAVKVLDVVLANLATATTATHGTTEPPSAALAATATEPPSEAEPIVTGAAANSNPTHDAVAVAVPGATTDVVPVTDP</sequence>
<reference evidence="6 7" key="1">
    <citation type="submission" date="2017-06" db="EMBL/GenBank/DDBJ databases">
        <authorList>
            <person name="Kim H.J."/>
            <person name="Triplett B.A."/>
        </authorList>
    </citation>
    <scope>NUCLEOTIDE SEQUENCE [LARGE SCALE GENOMIC DNA]</scope>
    <source>
        <strain evidence="6 7">CGMCC 4.5593</strain>
    </source>
</reference>
<keyword evidence="7" id="KW-1185">Reference proteome</keyword>
<dbReference type="GO" id="GO:0043138">
    <property type="term" value="F:3'-5' DNA helicase activity"/>
    <property type="evidence" value="ECO:0007669"/>
    <property type="project" value="TreeGrafter"/>
</dbReference>
<evidence type="ECO:0000313" key="6">
    <source>
        <dbReference type="EMBL" id="SNT57366.1"/>
    </source>
</evidence>
<dbReference type="Proteomes" id="UP000198362">
    <property type="component" value="Unassembled WGS sequence"/>
</dbReference>
<accession>A0A239NR95</accession>
<dbReference type="EMBL" id="FZPH01000010">
    <property type="protein sequence ID" value="SNT57366.1"/>
    <property type="molecule type" value="Genomic_DNA"/>
</dbReference>
<dbReference type="SMART" id="SM00487">
    <property type="entry name" value="DEXDc"/>
    <property type="match status" value="1"/>
</dbReference>
<feature type="region of interest" description="Disordered" evidence="3">
    <location>
        <begin position="763"/>
        <end position="785"/>
    </location>
</feature>
<dbReference type="SUPFAM" id="SSF52540">
    <property type="entry name" value="P-loop containing nucleoside triphosphate hydrolases"/>
    <property type="match status" value="1"/>
</dbReference>
<dbReference type="InterPro" id="IPR055227">
    <property type="entry name" value="HRQ1_WHD"/>
</dbReference>
<dbReference type="GO" id="GO:0036297">
    <property type="term" value="P:interstrand cross-link repair"/>
    <property type="evidence" value="ECO:0007669"/>
    <property type="project" value="TreeGrafter"/>
</dbReference>
<dbReference type="Pfam" id="PF09369">
    <property type="entry name" value="MZB"/>
    <property type="match status" value="1"/>
</dbReference>
<dbReference type="Gene3D" id="3.40.50.300">
    <property type="entry name" value="P-loop containing nucleotide triphosphate hydrolases"/>
    <property type="match status" value="2"/>
</dbReference>
<dbReference type="PROSITE" id="PS51192">
    <property type="entry name" value="HELICASE_ATP_BIND_1"/>
    <property type="match status" value="1"/>
</dbReference>
<evidence type="ECO:0000256" key="3">
    <source>
        <dbReference type="SAM" id="MobiDB-lite"/>
    </source>
</evidence>
<dbReference type="InterPro" id="IPR011545">
    <property type="entry name" value="DEAD/DEAH_box_helicase_dom"/>
</dbReference>
<dbReference type="Pfam" id="PF00270">
    <property type="entry name" value="DEAD"/>
    <property type="match status" value="1"/>
</dbReference>
<dbReference type="CDD" id="cd17923">
    <property type="entry name" value="DEXHc_Hrq1-like"/>
    <property type="match status" value="1"/>
</dbReference>
<feature type="domain" description="Helicase C-terminal" evidence="5">
    <location>
        <begin position="282"/>
        <end position="434"/>
    </location>
</feature>